<keyword evidence="4" id="KW-1015">Disulfide bond</keyword>
<evidence type="ECO:0000313" key="9">
    <source>
        <dbReference type="EMBL" id="KAG6373480.1"/>
    </source>
</evidence>
<feature type="domain" description="Thioredoxin" evidence="8">
    <location>
        <begin position="7"/>
        <end position="137"/>
    </location>
</feature>
<evidence type="ECO:0000313" key="10">
    <source>
        <dbReference type="Proteomes" id="UP000683000"/>
    </source>
</evidence>
<protein>
    <recommendedName>
        <fullName evidence="3">protein disulfide-isomerase</fullName>
        <ecNumber evidence="3">5.3.4.1</ecNumber>
    </recommendedName>
</protein>
<name>A0A8I2YJX0_9AGAM</name>
<evidence type="ECO:0000256" key="4">
    <source>
        <dbReference type="ARBA" id="ARBA00023157"/>
    </source>
</evidence>
<comment type="caution">
    <text evidence="9">The sequence shown here is derived from an EMBL/GenBank/DDBJ whole genome shotgun (WGS) entry which is preliminary data.</text>
</comment>
<keyword evidence="10" id="KW-1185">Reference proteome</keyword>
<dbReference type="InterPro" id="IPR011679">
    <property type="entry name" value="ERp29_C"/>
</dbReference>
<dbReference type="EMBL" id="JAGFBS010000022">
    <property type="protein sequence ID" value="KAG6373480.1"/>
    <property type="molecule type" value="Genomic_DNA"/>
</dbReference>
<dbReference type="CDD" id="cd00238">
    <property type="entry name" value="ERp29c"/>
    <property type="match status" value="1"/>
</dbReference>
<dbReference type="AlphaFoldDB" id="A0A8I2YJX0"/>
<evidence type="ECO:0000256" key="7">
    <source>
        <dbReference type="SAM" id="SignalP"/>
    </source>
</evidence>
<dbReference type="OrthoDB" id="10264505at2759"/>
<keyword evidence="6" id="KW-0676">Redox-active center</keyword>
<evidence type="ECO:0000256" key="6">
    <source>
        <dbReference type="ARBA" id="ARBA00023284"/>
    </source>
</evidence>
<gene>
    <name evidence="9" type="ORF">JVT61DRAFT_6635</name>
</gene>
<evidence type="ECO:0000256" key="3">
    <source>
        <dbReference type="ARBA" id="ARBA00012723"/>
    </source>
</evidence>
<sequence>MRFLLSLLFAGSLAAVSASNVLELGPDNFDAVIGKGKPALVEFMQLFPLSCHPCLNSASFQTLAPIYEQLGDAFAHDKEKVIIAKIDSDGDGRSIAQKHGVTGFPTLKWFDANGKVEDYEAGRDLDSLAMFVMKKTSLLPNIKAPPPLTTLLLDAHSFDDIALDEAKDVLVTFTAPWCGHCKTLKPIYEEGRFNAYPEPFPCLNCIVANMDADAALNKEIAGRYGVASYPTIKFFPRGGKEVESYEGARTEEAFVTFLNERCGTHRAVGGHGGLNDQAGRLAELDSVAQKFLAAVGDARDAIFKEAEALSGSFGATSEHYLRVMAKIVSSSEGYVAKESQRLASLLSKRTLAPTKLDEIKIKANILKAFALEKVESVIGREKDEL</sequence>
<dbReference type="PROSITE" id="PS00194">
    <property type="entry name" value="THIOREDOXIN_1"/>
    <property type="match status" value="1"/>
</dbReference>
<comment type="similarity">
    <text evidence="2">Belongs to the protein disulfide isomerase family.</text>
</comment>
<dbReference type="InterPro" id="IPR036356">
    <property type="entry name" value="ERp29_C_sf"/>
</dbReference>
<feature type="chain" id="PRO_5034804584" description="protein disulfide-isomerase" evidence="7">
    <location>
        <begin position="19"/>
        <end position="385"/>
    </location>
</feature>
<evidence type="ECO:0000256" key="1">
    <source>
        <dbReference type="ARBA" id="ARBA00001182"/>
    </source>
</evidence>
<dbReference type="GO" id="GO:0003756">
    <property type="term" value="F:protein disulfide isomerase activity"/>
    <property type="evidence" value="ECO:0007669"/>
    <property type="project" value="UniProtKB-EC"/>
</dbReference>
<feature type="domain" description="Thioredoxin" evidence="8">
    <location>
        <begin position="138"/>
        <end position="263"/>
    </location>
</feature>
<dbReference type="InterPro" id="IPR017937">
    <property type="entry name" value="Thioredoxin_CS"/>
</dbReference>
<dbReference type="InterPro" id="IPR036249">
    <property type="entry name" value="Thioredoxin-like_sf"/>
</dbReference>
<reference evidence="9" key="1">
    <citation type="submission" date="2021-03" db="EMBL/GenBank/DDBJ databases">
        <title>Evolutionary innovations through gain and loss of genes in the ectomycorrhizal Boletales.</title>
        <authorList>
            <person name="Wu G."/>
            <person name="Miyauchi S."/>
            <person name="Morin E."/>
            <person name="Yang Z.-L."/>
            <person name="Xu J."/>
            <person name="Martin F.M."/>
        </authorList>
    </citation>
    <scope>NUCLEOTIDE SEQUENCE</scope>
    <source>
        <strain evidence="9">BR01</strain>
    </source>
</reference>
<dbReference type="Pfam" id="PF07749">
    <property type="entry name" value="ERp29"/>
    <property type="match status" value="1"/>
</dbReference>
<dbReference type="InterPro" id="IPR051063">
    <property type="entry name" value="PDI"/>
</dbReference>
<feature type="signal peptide" evidence="7">
    <location>
        <begin position="1"/>
        <end position="18"/>
    </location>
</feature>
<dbReference type="PRINTS" id="PR00421">
    <property type="entry name" value="THIOREDOXIN"/>
</dbReference>
<dbReference type="SUPFAM" id="SSF47933">
    <property type="entry name" value="ERP29 C domain-like"/>
    <property type="match status" value="1"/>
</dbReference>
<dbReference type="SUPFAM" id="SSF52833">
    <property type="entry name" value="Thioredoxin-like"/>
    <property type="match status" value="2"/>
</dbReference>
<proteinExistence type="inferred from homology"/>
<dbReference type="InterPro" id="IPR013766">
    <property type="entry name" value="Thioredoxin_domain"/>
</dbReference>
<dbReference type="GO" id="GO:0006457">
    <property type="term" value="P:protein folding"/>
    <property type="evidence" value="ECO:0007669"/>
    <property type="project" value="TreeGrafter"/>
</dbReference>
<keyword evidence="5" id="KW-0413">Isomerase</keyword>
<evidence type="ECO:0000259" key="8">
    <source>
        <dbReference type="PROSITE" id="PS51352"/>
    </source>
</evidence>
<dbReference type="PROSITE" id="PS51352">
    <property type="entry name" value="THIOREDOXIN_2"/>
    <property type="match status" value="2"/>
</dbReference>
<organism evidence="9 10">
    <name type="scientific">Boletus reticuloceps</name>
    <dbReference type="NCBI Taxonomy" id="495285"/>
    <lineage>
        <taxon>Eukaryota</taxon>
        <taxon>Fungi</taxon>
        <taxon>Dikarya</taxon>
        <taxon>Basidiomycota</taxon>
        <taxon>Agaricomycotina</taxon>
        <taxon>Agaricomycetes</taxon>
        <taxon>Agaricomycetidae</taxon>
        <taxon>Boletales</taxon>
        <taxon>Boletineae</taxon>
        <taxon>Boletaceae</taxon>
        <taxon>Boletoideae</taxon>
        <taxon>Boletus</taxon>
    </lineage>
</organism>
<evidence type="ECO:0000256" key="2">
    <source>
        <dbReference type="ARBA" id="ARBA00006347"/>
    </source>
</evidence>
<dbReference type="PANTHER" id="PTHR45672">
    <property type="entry name" value="PROTEIN DISULFIDE-ISOMERASE C17H9.14C-RELATED"/>
    <property type="match status" value="1"/>
</dbReference>
<dbReference type="Pfam" id="PF00085">
    <property type="entry name" value="Thioredoxin"/>
    <property type="match status" value="2"/>
</dbReference>
<dbReference type="Gene3D" id="1.20.1150.12">
    <property type="entry name" value="Endoplasmic reticulum resident protein 29, C-terminal domain"/>
    <property type="match status" value="1"/>
</dbReference>
<evidence type="ECO:0000256" key="5">
    <source>
        <dbReference type="ARBA" id="ARBA00023235"/>
    </source>
</evidence>
<comment type="catalytic activity">
    <reaction evidence="1">
        <text>Catalyzes the rearrangement of -S-S- bonds in proteins.</text>
        <dbReference type="EC" id="5.3.4.1"/>
    </reaction>
</comment>
<dbReference type="PANTHER" id="PTHR45672:SF11">
    <property type="entry name" value="PROTEIN DISULFIDE-ISOMERASE C17H9.14C"/>
    <property type="match status" value="1"/>
</dbReference>
<keyword evidence="7" id="KW-0732">Signal</keyword>
<dbReference type="Proteomes" id="UP000683000">
    <property type="component" value="Unassembled WGS sequence"/>
</dbReference>
<dbReference type="EC" id="5.3.4.1" evidence="3"/>
<accession>A0A8I2YJX0</accession>
<dbReference type="Gene3D" id="3.40.30.10">
    <property type="entry name" value="Glutaredoxin"/>
    <property type="match status" value="2"/>
</dbReference>
<dbReference type="GO" id="GO:0005783">
    <property type="term" value="C:endoplasmic reticulum"/>
    <property type="evidence" value="ECO:0007669"/>
    <property type="project" value="InterPro"/>
</dbReference>